<keyword evidence="2" id="KW-1185">Reference proteome</keyword>
<sequence>MPHAISRGGNLAALVFGHPLTAPPTPGRANKILWVSRIPVGPGEELRIRARRHVGAKPVGQAFVLTVAGGPRPSIVNMPGPGCWRLRLQWSGHLDTLDIHYRYVAWQRRSSGPRRAARVDRSVN</sequence>
<comment type="caution">
    <text evidence="1">The sequence shown here is derived from an EMBL/GenBank/DDBJ whole genome shotgun (WGS) entry which is preliminary data.</text>
</comment>
<protein>
    <submittedName>
        <fullName evidence="1">Uncharacterized protein</fullName>
    </submittedName>
</protein>
<dbReference type="Proteomes" id="UP001147700">
    <property type="component" value="Unassembled WGS sequence"/>
</dbReference>
<dbReference type="EMBL" id="JAPCID010000105">
    <property type="protein sequence ID" value="MDA0142566.1"/>
    <property type="molecule type" value="Genomic_DNA"/>
</dbReference>
<reference evidence="1" key="1">
    <citation type="submission" date="2022-10" db="EMBL/GenBank/DDBJ databases">
        <title>The WGS of Solirubrobacter sp. CPCC 204708.</title>
        <authorList>
            <person name="Jiang Z."/>
        </authorList>
    </citation>
    <scope>NUCLEOTIDE SEQUENCE</scope>
    <source>
        <strain evidence="1">CPCC 204708</strain>
    </source>
</reference>
<evidence type="ECO:0000313" key="1">
    <source>
        <dbReference type="EMBL" id="MDA0142566.1"/>
    </source>
</evidence>
<dbReference type="RefSeq" id="WP_270006940.1">
    <property type="nucleotide sequence ID" value="NZ_JAPCID010000105.1"/>
</dbReference>
<name>A0ABT4RWD1_9ACTN</name>
<gene>
    <name evidence="1" type="ORF">OJ962_34090</name>
</gene>
<organism evidence="1 2">
    <name type="scientific">Solirubrobacter deserti</name>
    <dbReference type="NCBI Taxonomy" id="2282478"/>
    <lineage>
        <taxon>Bacteria</taxon>
        <taxon>Bacillati</taxon>
        <taxon>Actinomycetota</taxon>
        <taxon>Thermoleophilia</taxon>
        <taxon>Solirubrobacterales</taxon>
        <taxon>Solirubrobacteraceae</taxon>
        <taxon>Solirubrobacter</taxon>
    </lineage>
</organism>
<accession>A0ABT4RWD1</accession>
<proteinExistence type="predicted"/>
<evidence type="ECO:0000313" key="2">
    <source>
        <dbReference type="Proteomes" id="UP001147700"/>
    </source>
</evidence>